<evidence type="ECO:0000256" key="1">
    <source>
        <dbReference type="ARBA" id="ARBA00005234"/>
    </source>
</evidence>
<keyword evidence="3" id="KW-0378">Hydrolase</keyword>
<evidence type="ECO:0000256" key="2">
    <source>
        <dbReference type="ARBA" id="ARBA00022670"/>
    </source>
</evidence>
<dbReference type="PANTHER" id="PTHR12606:SF141">
    <property type="entry name" value="GH15225P-RELATED"/>
    <property type="match status" value="1"/>
</dbReference>
<sequence>MSKRKYDSQSNSSMTYTSFDEILGLEAAGFAVLPPLPGQFPGTAIIVDAEETAVPSQTFQTTAKLFSVNGALAYVASTFAWASSIFKRRQTIVAEPVASPSGSRKKILLDAGLAGETRKTSNGSKANQLAMARVATSATHLKRNPNPLRFNTAPGTIRPLAERTRPSTSSTHNASKHNVSQRNVPKNNPTTTNLLKSKAPTKTGATISTTHLTARASAFTKARDTTSALRHLTHTPKATSIGRNSPSPVPPFLHMEAQLARQNRNIDELPDFPPVSSTPARRRKESHTSIDITLHRSDIDIYHDNIVAELEKNLRQELKGLPTISREEIFTNAFPKTLSLGVTEEDILRARLSDAVINDLSEQIRNRLEITIAEEEAAQALAPTMDVEQLPEPLLKPLLEEEIEKINATIKKTNSGLRDVSLARSLKTRDMATLLPTLFNGNERAWLNDQIVNDYLEILVNHEKAKVGFQHRRGGDPPPVHAFPSQLWTNLYRGSSVSNWAMRKQLDGEKFLQAKLILVPLCHGNHWRLFAIKPQERAVEYLDSLDHYQGKYETLSSVIFRWIKSELGDSYVETEWKFQTGRSRVQKNGSDCGVFTCLNALAYLRGDAPERVEPVEGMMDARKRIAITLLNGKTNELD</sequence>
<evidence type="ECO:0000313" key="8">
    <source>
        <dbReference type="Proteomes" id="UP000799779"/>
    </source>
</evidence>
<dbReference type="OrthoDB" id="1939479at2759"/>
<dbReference type="SUPFAM" id="SSF54001">
    <property type="entry name" value="Cysteine proteinases"/>
    <property type="match status" value="1"/>
</dbReference>
<keyword evidence="8" id="KW-1185">Reference proteome</keyword>
<name>A0A6A5VWP1_9PLEO</name>
<dbReference type="InterPro" id="IPR003653">
    <property type="entry name" value="Peptidase_C48_C"/>
</dbReference>
<dbReference type="GO" id="GO:0016926">
    <property type="term" value="P:protein desumoylation"/>
    <property type="evidence" value="ECO:0007669"/>
    <property type="project" value="TreeGrafter"/>
</dbReference>
<protein>
    <submittedName>
        <fullName evidence="7">Cysteine proteinase</fullName>
    </submittedName>
</protein>
<evidence type="ECO:0000256" key="5">
    <source>
        <dbReference type="SAM" id="MobiDB-lite"/>
    </source>
</evidence>
<comment type="similarity">
    <text evidence="1">Belongs to the peptidase C48 family.</text>
</comment>
<dbReference type="Proteomes" id="UP000799779">
    <property type="component" value="Unassembled WGS sequence"/>
</dbReference>
<dbReference type="EMBL" id="ML977728">
    <property type="protein sequence ID" value="KAF1993138.1"/>
    <property type="molecule type" value="Genomic_DNA"/>
</dbReference>
<feature type="compositionally biased region" description="Polar residues" evidence="5">
    <location>
        <begin position="166"/>
        <end position="195"/>
    </location>
</feature>
<dbReference type="AlphaFoldDB" id="A0A6A5VWP1"/>
<evidence type="ECO:0000313" key="7">
    <source>
        <dbReference type="EMBL" id="KAF1993138.1"/>
    </source>
</evidence>
<dbReference type="GO" id="GO:0006508">
    <property type="term" value="P:proteolysis"/>
    <property type="evidence" value="ECO:0007669"/>
    <property type="project" value="UniProtKB-KW"/>
</dbReference>
<dbReference type="GO" id="GO:0005634">
    <property type="term" value="C:nucleus"/>
    <property type="evidence" value="ECO:0007669"/>
    <property type="project" value="TreeGrafter"/>
</dbReference>
<dbReference type="InterPro" id="IPR038765">
    <property type="entry name" value="Papain-like_cys_pep_sf"/>
</dbReference>
<reference evidence="7" key="1">
    <citation type="journal article" date="2020" name="Stud. Mycol.">
        <title>101 Dothideomycetes genomes: a test case for predicting lifestyles and emergence of pathogens.</title>
        <authorList>
            <person name="Haridas S."/>
            <person name="Albert R."/>
            <person name="Binder M."/>
            <person name="Bloem J."/>
            <person name="Labutti K."/>
            <person name="Salamov A."/>
            <person name="Andreopoulos B."/>
            <person name="Baker S."/>
            <person name="Barry K."/>
            <person name="Bills G."/>
            <person name="Bluhm B."/>
            <person name="Cannon C."/>
            <person name="Castanera R."/>
            <person name="Culley D."/>
            <person name="Daum C."/>
            <person name="Ezra D."/>
            <person name="Gonzalez J."/>
            <person name="Henrissat B."/>
            <person name="Kuo A."/>
            <person name="Liang C."/>
            <person name="Lipzen A."/>
            <person name="Lutzoni F."/>
            <person name="Magnuson J."/>
            <person name="Mondo S."/>
            <person name="Nolan M."/>
            <person name="Ohm R."/>
            <person name="Pangilinan J."/>
            <person name="Park H.-J."/>
            <person name="Ramirez L."/>
            <person name="Alfaro M."/>
            <person name="Sun H."/>
            <person name="Tritt A."/>
            <person name="Yoshinaga Y."/>
            <person name="Zwiers L.-H."/>
            <person name="Turgeon B."/>
            <person name="Goodwin S."/>
            <person name="Spatafora J."/>
            <person name="Crous P."/>
            <person name="Grigoriev I."/>
        </authorList>
    </citation>
    <scope>NUCLEOTIDE SEQUENCE</scope>
    <source>
        <strain evidence="7">CBS 123094</strain>
    </source>
</reference>
<dbReference type="Gene3D" id="3.40.395.10">
    <property type="entry name" value="Adenoviral Proteinase, Chain A"/>
    <property type="match status" value="1"/>
</dbReference>
<evidence type="ECO:0000256" key="3">
    <source>
        <dbReference type="ARBA" id="ARBA00022801"/>
    </source>
</evidence>
<feature type="domain" description="Ubiquitin-like protease family profile" evidence="6">
    <location>
        <begin position="424"/>
        <end position="603"/>
    </location>
</feature>
<dbReference type="PANTHER" id="PTHR12606">
    <property type="entry name" value="SENTRIN/SUMO-SPECIFIC PROTEASE"/>
    <property type="match status" value="1"/>
</dbReference>
<feature type="region of interest" description="Disordered" evidence="5">
    <location>
        <begin position="266"/>
        <end position="288"/>
    </location>
</feature>
<dbReference type="Pfam" id="PF02902">
    <property type="entry name" value="Peptidase_C48"/>
    <property type="match status" value="1"/>
</dbReference>
<gene>
    <name evidence="7" type="ORF">P154DRAFT_503981</name>
</gene>
<feature type="region of interest" description="Disordered" evidence="5">
    <location>
        <begin position="139"/>
        <end position="203"/>
    </location>
</feature>
<proteinExistence type="inferred from homology"/>
<organism evidence="7 8">
    <name type="scientific">Amniculicola lignicola CBS 123094</name>
    <dbReference type="NCBI Taxonomy" id="1392246"/>
    <lineage>
        <taxon>Eukaryota</taxon>
        <taxon>Fungi</taxon>
        <taxon>Dikarya</taxon>
        <taxon>Ascomycota</taxon>
        <taxon>Pezizomycotina</taxon>
        <taxon>Dothideomycetes</taxon>
        <taxon>Pleosporomycetidae</taxon>
        <taxon>Pleosporales</taxon>
        <taxon>Amniculicolaceae</taxon>
        <taxon>Amniculicola</taxon>
    </lineage>
</organism>
<accession>A0A6A5VWP1</accession>
<evidence type="ECO:0000259" key="6">
    <source>
        <dbReference type="PROSITE" id="PS50600"/>
    </source>
</evidence>
<keyword evidence="2" id="KW-0645">Protease</keyword>
<evidence type="ECO:0000256" key="4">
    <source>
        <dbReference type="ARBA" id="ARBA00022807"/>
    </source>
</evidence>
<dbReference type="PROSITE" id="PS50600">
    <property type="entry name" value="ULP_PROTEASE"/>
    <property type="match status" value="1"/>
</dbReference>
<dbReference type="GO" id="GO:0016929">
    <property type="term" value="F:deSUMOylase activity"/>
    <property type="evidence" value="ECO:0007669"/>
    <property type="project" value="TreeGrafter"/>
</dbReference>
<keyword evidence="4" id="KW-0788">Thiol protease</keyword>